<name>A0A178ZXM1_9EURO</name>
<dbReference type="Proteomes" id="UP000078343">
    <property type="component" value="Unassembled WGS sequence"/>
</dbReference>
<sequence>MDSSDPQHLADGQAVRAVESLEAARRIDNFLSAHSQGKLPAHLAHLQSVKWATVTSKDGLPYLCGTKCKNPTEEIAGAPPNIEASDLSPQTRTANNPLPKDIAIFWDVQKKGLFDPDPKFLPAEKEAQDIGLKDHRIMDLGPLLPYELDFHNTSGWFFRFKNATGDFWDIITVLKCEHCILYYSDSPNLRWVTNRVV</sequence>
<gene>
    <name evidence="1" type="ORF">AYL99_02972</name>
</gene>
<dbReference type="EMBL" id="LVYI01000002">
    <property type="protein sequence ID" value="OAP63745.1"/>
    <property type="molecule type" value="Genomic_DNA"/>
</dbReference>
<evidence type="ECO:0000313" key="1">
    <source>
        <dbReference type="EMBL" id="OAP63745.1"/>
    </source>
</evidence>
<dbReference type="OrthoDB" id="2959037at2759"/>
<dbReference type="AlphaFoldDB" id="A0A178ZXM1"/>
<evidence type="ECO:0000313" key="2">
    <source>
        <dbReference type="Proteomes" id="UP000078343"/>
    </source>
</evidence>
<reference evidence="1 2" key="1">
    <citation type="submission" date="2016-04" db="EMBL/GenBank/DDBJ databases">
        <title>Draft genome of Fonsecaea erecta CBS 125763.</title>
        <authorList>
            <person name="Weiss V.A."/>
            <person name="Vicente V.A."/>
            <person name="Raittz R.T."/>
            <person name="Moreno L.F."/>
            <person name="De Souza E.M."/>
            <person name="Pedrosa F.O."/>
            <person name="Steffens M.B."/>
            <person name="Faoro H."/>
            <person name="Tadra-Sfeir M.Z."/>
            <person name="Najafzadeh M.J."/>
            <person name="Felipe M.S."/>
            <person name="Teixeira M."/>
            <person name="Sun J."/>
            <person name="Xi L."/>
            <person name="Gomes R."/>
            <person name="De Azevedo C.M."/>
            <person name="Salgado C.G."/>
            <person name="Da Silva M.B."/>
            <person name="Nascimento M.F."/>
            <person name="Queiroz-Telles F."/>
            <person name="Attili D.S."/>
            <person name="Gorbushina A."/>
        </authorList>
    </citation>
    <scope>NUCLEOTIDE SEQUENCE [LARGE SCALE GENOMIC DNA]</scope>
    <source>
        <strain evidence="1 2">CBS 125763</strain>
    </source>
</reference>
<keyword evidence="2" id="KW-1185">Reference proteome</keyword>
<accession>A0A178ZXM1</accession>
<dbReference type="GeneID" id="30007142"/>
<protein>
    <submittedName>
        <fullName evidence="1">Uncharacterized protein</fullName>
    </submittedName>
</protein>
<comment type="caution">
    <text evidence="1">The sequence shown here is derived from an EMBL/GenBank/DDBJ whole genome shotgun (WGS) entry which is preliminary data.</text>
</comment>
<organism evidence="1 2">
    <name type="scientific">Fonsecaea erecta</name>
    <dbReference type="NCBI Taxonomy" id="1367422"/>
    <lineage>
        <taxon>Eukaryota</taxon>
        <taxon>Fungi</taxon>
        <taxon>Dikarya</taxon>
        <taxon>Ascomycota</taxon>
        <taxon>Pezizomycotina</taxon>
        <taxon>Eurotiomycetes</taxon>
        <taxon>Chaetothyriomycetidae</taxon>
        <taxon>Chaetothyriales</taxon>
        <taxon>Herpotrichiellaceae</taxon>
        <taxon>Fonsecaea</taxon>
    </lineage>
</organism>
<dbReference type="RefSeq" id="XP_018697112.1">
    <property type="nucleotide sequence ID" value="XM_018834488.1"/>
</dbReference>
<proteinExistence type="predicted"/>